<proteinExistence type="predicted"/>
<comment type="caution">
    <text evidence="1">The sequence shown here is derived from an EMBL/GenBank/DDBJ whole genome shotgun (WGS) entry which is preliminary data.</text>
</comment>
<dbReference type="Proteomes" id="UP000256769">
    <property type="component" value="Unassembled WGS sequence"/>
</dbReference>
<dbReference type="OrthoDB" id="1264668at2"/>
<reference evidence="1 2" key="1">
    <citation type="journal article" date="2007" name="Int. J. Syst. Evol. Microbiol.">
        <title>Chryseobacterium flavum sp. nov., isolated from polluted soil.</title>
        <authorList>
            <person name="Zhou Y."/>
            <person name="Dong J."/>
            <person name="Wang X."/>
            <person name="Huang X."/>
            <person name="Zhang K.Y."/>
            <person name="Zhang Y.Q."/>
            <person name="Guo Y.F."/>
            <person name="Lai R."/>
            <person name="Li W.J."/>
        </authorList>
    </citation>
    <scope>NUCLEOTIDE SEQUENCE [LARGE SCALE GENOMIC DNA]</scope>
    <source>
        <strain evidence="1 2">KCTC 12877</strain>
    </source>
</reference>
<evidence type="ECO:0008006" key="3">
    <source>
        <dbReference type="Google" id="ProtNLM"/>
    </source>
</evidence>
<keyword evidence="2" id="KW-1185">Reference proteome</keyword>
<evidence type="ECO:0000313" key="1">
    <source>
        <dbReference type="EMBL" id="REC68804.1"/>
    </source>
</evidence>
<evidence type="ECO:0000313" key="2">
    <source>
        <dbReference type="Proteomes" id="UP000256769"/>
    </source>
</evidence>
<protein>
    <recommendedName>
        <fullName evidence="3">Bacteriocin</fullName>
    </recommendedName>
</protein>
<gene>
    <name evidence="1" type="ORF">DRF59_02595</name>
</gene>
<dbReference type="AlphaFoldDB" id="A0A3D9CST6"/>
<dbReference type="RefSeq" id="WP_115956731.1">
    <property type="nucleotide sequence ID" value="NZ_JBEPLQ010000005.1"/>
</dbReference>
<name>A0A3D9CST6_9FLAO</name>
<accession>A0A3D9CST6</accession>
<sequence>MKKMNLTKLSRTKQKNVFGGDLHPALNCNGGCNGEAMIRCPDGSTTMTDYVCAGGQCIVNTGYCKPLVLEPIGSVDPSPLLP</sequence>
<organism evidence="1 2">
    <name type="scientific">Chryseobacterium flavum</name>
    <dbReference type="NCBI Taxonomy" id="415851"/>
    <lineage>
        <taxon>Bacteria</taxon>
        <taxon>Pseudomonadati</taxon>
        <taxon>Bacteroidota</taxon>
        <taxon>Flavobacteriia</taxon>
        <taxon>Flavobacteriales</taxon>
        <taxon>Weeksellaceae</taxon>
        <taxon>Chryseobacterium group</taxon>
        <taxon>Chryseobacterium</taxon>
    </lineage>
</organism>
<dbReference type="EMBL" id="QNUE01000002">
    <property type="protein sequence ID" value="REC68804.1"/>
    <property type="molecule type" value="Genomic_DNA"/>
</dbReference>